<evidence type="ECO:0000313" key="4">
    <source>
        <dbReference type="EnsemblPlants" id="Kaladp0011s0210.1.v1.1"/>
    </source>
</evidence>
<dbReference type="Proteomes" id="UP000594263">
    <property type="component" value="Unplaced"/>
</dbReference>
<dbReference type="InterPro" id="IPR001764">
    <property type="entry name" value="Glyco_hydro_3_N"/>
</dbReference>
<protein>
    <recommendedName>
        <fullName evidence="3">Glycoside hydrolase family 3 N-terminal domain-containing protein</fullName>
    </recommendedName>
</protein>
<feature type="region of interest" description="Disordered" evidence="2">
    <location>
        <begin position="186"/>
        <end position="208"/>
    </location>
</feature>
<dbReference type="AlphaFoldDB" id="A0A7N0RHB4"/>
<dbReference type="GO" id="GO:0009251">
    <property type="term" value="P:glucan catabolic process"/>
    <property type="evidence" value="ECO:0007669"/>
    <property type="project" value="TreeGrafter"/>
</dbReference>
<keyword evidence="5" id="KW-1185">Reference proteome</keyword>
<sequence length="208" mass="22548">MAESGHNSSMVYRNPNSPIEARVQDLLSRMTLQEKVGQMTQIERRVASSSALKHLSIGSVLSSGGSAPFENALTDDWADMVDGFQKMALESRLGIPIIYGVDAVHGNNTVYGATIFPHNVGLGATRDADLARRIGQATALEVQASGMHYTFAPCVAVTRDPRWGRSYESFSEDPDVVKKMTSVISGLQGEPPRGHPHGHPFVAGRYRP</sequence>
<dbReference type="EnsemblPlants" id="Kaladp0011s0210.1.v1.1">
    <property type="protein sequence ID" value="Kaladp0011s0210.1.v1.1"/>
    <property type="gene ID" value="Kaladp0011s0210.v1.1"/>
</dbReference>
<dbReference type="PRINTS" id="PR00133">
    <property type="entry name" value="GLHYDRLASE3"/>
</dbReference>
<evidence type="ECO:0000259" key="3">
    <source>
        <dbReference type="Pfam" id="PF00933"/>
    </source>
</evidence>
<proteinExistence type="predicted"/>
<dbReference type="Gene3D" id="3.20.20.300">
    <property type="entry name" value="Glycoside hydrolase, family 3, N-terminal domain"/>
    <property type="match status" value="1"/>
</dbReference>
<organism evidence="4 5">
    <name type="scientific">Kalanchoe fedtschenkoi</name>
    <name type="common">Lavender scallops</name>
    <name type="synonym">South American air plant</name>
    <dbReference type="NCBI Taxonomy" id="63787"/>
    <lineage>
        <taxon>Eukaryota</taxon>
        <taxon>Viridiplantae</taxon>
        <taxon>Streptophyta</taxon>
        <taxon>Embryophyta</taxon>
        <taxon>Tracheophyta</taxon>
        <taxon>Spermatophyta</taxon>
        <taxon>Magnoliopsida</taxon>
        <taxon>eudicotyledons</taxon>
        <taxon>Gunneridae</taxon>
        <taxon>Pentapetalae</taxon>
        <taxon>Saxifragales</taxon>
        <taxon>Crassulaceae</taxon>
        <taxon>Kalanchoe</taxon>
    </lineage>
</organism>
<reference evidence="4" key="1">
    <citation type="submission" date="2021-01" db="UniProtKB">
        <authorList>
            <consortium name="EnsemblPlants"/>
        </authorList>
    </citation>
    <scope>IDENTIFICATION</scope>
</reference>
<dbReference type="Pfam" id="PF00933">
    <property type="entry name" value="Glyco_hydro_3"/>
    <property type="match status" value="1"/>
</dbReference>
<dbReference type="InterPro" id="IPR017853">
    <property type="entry name" value="GH"/>
</dbReference>
<dbReference type="InterPro" id="IPR051915">
    <property type="entry name" value="Cellulose_Degrad_GH3"/>
</dbReference>
<dbReference type="SUPFAM" id="SSF51445">
    <property type="entry name" value="(Trans)glycosidases"/>
    <property type="match status" value="1"/>
</dbReference>
<keyword evidence="1" id="KW-0378">Hydrolase</keyword>
<evidence type="ECO:0000256" key="1">
    <source>
        <dbReference type="ARBA" id="ARBA00022801"/>
    </source>
</evidence>
<name>A0A7N0RHB4_KALFE</name>
<dbReference type="PANTHER" id="PTHR30620">
    <property type="entry name" value="PERIPLASMIC BETA-GLUCOSIDASE-RELATED"/>
    <property type="match status" value="1"/>
</dbReference>
<accession>A0A7N0RHB4</accession>
<dbReference type="Gramene" id="Kaladp0011s0210.1.v1.1">
    <property type="protein sequence ID" value="Kaladp0011s0210.1.v1.1"/>
    <property type="gene ID" value="Kaladp0011s0210.v1.1"/>
</dbReference>
<dbReference type="PANTHER" id="PTHR30620:SF33">
    <property type="entry name" value="BETA-D-GLUCAN EXOHYDROLASE-LIKE PROTEIN-RELATED"/>
    <property type="match status" value="1"/>
</dbReference>
<dbReference type="GO" id="GO:0008422">
    <property type="term" value="F:beta-glucosidase activity"/>
    <property type="evidence" value="ECO:0007669"/>
    <property type="project" value="TreeGrafter"/>
</dbReference>
<dbReference type="InterPro" id="IPR036962">
    <property type="entry name" value="Glyco_hydro_3_N_sf"/>
</dbReference>
<evidence type="ECO:0000256" key="2">
    <source>
        <dbReference type="SAM" id="MobiDB-lite"/>
    </source>
</evidence>
<feature type="domain" description="Glycoside hydrolase family 3 N-terminal" evidence="3">
    <location>
        <begin position="31"/>
        <end position="190"/>
    </location>
</feature>
<dbReference type="OMA" id="WIQMIND"/>
<evidence type="ECO:0000313" key="5">
    <source>
        <dbReference type="Proteomes" id="UP000594263"/>
    </source>
</evidence>